<dbReference type="GO" id="GO:0008270">
    <property type="term" value="F:zinc ion binding"/>
    <property type="evidence" value="ECO:0007669"/>
    <property type="project" value="UniProtKB-KW"/>
</dbReference>
<dbReference type="InterPro" id="IPR043502">
    <property type="entry name" value="DNA/RNA_pol_sf"/>
</dbReference>
<organism evidence="5 6">
    <name type="scientific">Umbelopsis vinacea</name>
    <dbReference type="NCBI Taxonomy" id="44442"/>
    <lineage>
        <taxon>Eukaryota</taxon>
        <taxon>Fungi</taxon>
        <taxon>Fungi incertae sedis</taxon>
        <taxon>Mucoromycota</taxon>
        <taxon>Mucoromycotina</taxon>
        <taxon>Umbelopsidomycetes</taxon>
        <taxon>Umbelopsidales</taxon>
        <taxon>Umbelopsidaceae</taxon>
        <taxon>Umbelopsis</taxon>
    </lineage>
</organism>
<keyword evidence="6" id="KW-1185">Reference proteome</keyword>
<dbReference type="AlphaFoldDB" id="A0A8H7U7K1"/>
<comment type="caution">
    <text evidence="5">The sequence shown here is derived from an EMBL/GenBank/DDBJ whole genome shotgun (WGS) entry which is preliminary data.</text>
</comment>
<feature type="region of interest" description="Disordered" evidence="2">
    <location>
        <begin position="300"/>
        <end position="365"/>
    </location>
</feature>
<dbReference type="InterPro" id="IPR000477">
    <property type="entry name" value="RT_dom"/>
</dbReference>
<dbReference type="PANTHER" id="PTHR19446">
    <property type="entry name" value="REVERSE TRANSCRIPTASES"/>
    <property type="match status" value="1"/>
</dbReference>
<name>A0A8H7U7K1_9FUNG</name>
<accession>A0A8H7U7K1</accession>
<protein>
    <recommendedName>
        <fullName evidence="7">Reverse transcriptase domain-containing protein</fullName>
    </recommendedName>
</protein>
<dbReference type="OrthoDB" id="5598377at2759"/>
<feature type="compositionally biased region" description="Low complexity" evidence="2">
    <location>
        <begin position="471"/>
        <end position="482"/>
    </location>
</feature>
<feature type="compositionally biased region" description="Polar residues" evidence="2">
    <location>
        <begin position="7"/>
        <end position="25"/>
    </location>
</feature>
<dbReference type="Pfam" id="PF00078">
    <property type="entry name" value="RVT_1"/>
    <property type="match status" value="1"/>
</dbReference>
<gene>
    <name evidence="5" type="ORF">INT44_006960</name>
</gene>
<reference evidence="5" key="1">
    <citation type="submission" date="2020-12" db="EMBL/GenBank/DDBJ databases">
        <title>Metabolic potential, ecology and presence of endohyphal bacteria is reflected in genomic diversity of Mucoromycotina.</title>
        <authorList>
            <person name="Muszewska A."/>
            <person name="Okrasinska A."/>
            <person name="Steczkiewicz K."/>
            <person name="Drgas O."/>
            <person name="Orlowska M."/>
            <person name="Perlinska-Lenart U."/>
            <person name="Aleksandrzak-Piekarczyk T."/>
            <person name="Szatraj K."/>
            <person name="Zielenkiewicz U."/>
            <person name="Pilsyk S."/>
            <person name="Malc E."/>
            <person name="Mieczkowski P."/>
            <person name="Kruszewska J.S."/>
            <person name="Biernat P."/>
            <person name="Pawlowska J."/>
        </authorList>
    </citation>
    <scope>NUCLEOTIDE SEQUENCE</scope>
    <source>
        <strain evidence="5">WA0000051536</strain>
    </source>
</reference>
<evidence type="ECO:0000313" key="5">
    <source>
        <dbReference type="EMBL" id="KAG2171650.1"/>
    </source>
</evidence>
<dbReference type="PROSITE" id="PS50878">
    <property type="entry name" value="RT_POL"/>
    <property type="match status" value="1"/>
</dbReference>
<feature type="domain" description="Reverse transcriptase" evidence="4">
    <location>
        <begin position="747"/>
        <end position="1025"/>
    </location>
</feature>
<feature type="region of interest" description="Disordered" evidence="2">
    <location>
        <begin position="1"/>
        <end position="25"/>
    </location>
</feature>
<evidence type="ECO:0000259" key="4">
    <source>
        <dbReference type="PROSITE" id="PS50878"/>
    </source>
</evidence>
<proteinExistence type="predicted"/>
<dbReference type="EMBL" id="JAEPRA010000037">
    <property type="protein sequence ID" value="KAG2171650.1"/>
    <property type="molecule type" value="Genomic_DNA"/>
</dbReference>
<evidence type="ECO:0000259" key="3">
    <source>
        <dbReference type="PROSITE" id="PS50157"/>
    </source>
</evidence>
<evidence type="ECO:0008006" key="7">
    <source>
        <dbReference type="Google" id="ProtNLM"/>
    </source>
</evidence>
<feature type="compositionally biased region" description="Low complexity" evidence="2">
    <location>
        <begin position="452"/>
        <end position="464"/>
    </location>
</feature>
<dbReference type="SUPFAM" id="SSF56672">
    <property type="entry name" value="DNA/RNA polymerases"/>
    <property type="match status" value="1"/>
</dbReference>
<feature type="region of interest" description="Disordered" evidence="2">
    <location>
        <begin position="448"/>
        <end position="486"/>
    </location>
</feature>
<sequence length="1216" mass="138178">MLPPIQFTPNISHDPTPRGRTQTNNDATIANQNMPVTPRAIHCTIETAIFHCPSCAHTTFIPRSLSHHHTLKHRSPITTSIQWNCIDCLETFPSRDNLLVHIWTTHDHVPPVPPLPTSTPGCQYRDFVLPTTVTRFSCVECSASYTALDKLTNHCLSEHHIILRTLWKCPNSACTFLDVDKRIHTFHQKYNCTDNATDTKRHSCPGCSLSIQSENLLSHMSNHPGLIDAINSTYDSPLQTHELQIIREAIGAMGWSTPNIVQFLRTKQFWKSPNVIAQAIIRIQTTQEQGVSVPIVTTARQTTHNSTSSQSPSQDMTRSVQSQRGSNNFANSELSLVPLPPPVQTTAEPIGPGENNNSDDSDDDNFHTAVACMKRTRDDCSPVIMPTAKRPWKGKAKETLKTKLVPTCATKASTSFSSNISDHDKTSRRSSLSTFAGDIPIEDILAELGNNTSPTSRSIESSTSDDVVMTSNSNNPNNPSNSDADAMVNDNIIAPVVDRSTDEPSIQPWRPVHEGTYPSITQLIAQRSSRRILRIPLFPNAEARKSFELAVMTVVETHMPDPDGDDEEILTYKNNQFHDELYALIADFTRRGDFPAMENLDSEQDVTAALTAPNITAYDRRRLLRQRRRIHDGREASRIYHQYRHRAKQTFDEIMSEQQRSPCPIAKTSIEHAYKERYSQPQQTPPPFVDLTNRYRPTTLHDIDEEDVRKTIRHFNKSSSPGFDGIPYKIWGLFPCLRKWLLSMFTCCYTLAWTPPHWRISKTVLLHKKDDPNDISNWRPISLQNTAGKIYAGVMDTLLRRAVQSRLPANQKGFVKYTPGCAEHDYYVQATIRHARRQKLPLYLCSYDITDAFGSITHERIYQSLINIGFDDRSTDILMSMYHDLQGWVDTPTGPTNMIPIKRGTKQGDPLSPMIFNICLMDLSISLNDMRSTTETLKHNHLLFADDLIVMTNNAQQFRRLHSKTVEYMDYYDNHLNPSKCCFSATLAHGPNKRKQDQHMKLKVRDAYIPQVPLTGSWTYLGSATGLQRRTTYRQFNSLHDDFKRQLNKVANSRLRIFQKIHAIKTFLMPQLEYYMRLHGVGINQAQKIGQTLRKGVKKFICLPSNTITSLFHSRTDDGGLGFFEPWDWHCSTLIVHVLGLLNSDDSAVRTMIRNELRSIILTRYRLTSEITSTLNTELTNEILLDYLNGKLEQWKHGRYIDVSDPAAGFPTARNH</sequence>
<dbReference type="CDD" id="cd01650">
    <property type="entry name" value="RT_nLTR_like"/>
    <property type="match status" value="1"/>
</dbReference>
<evidence type="ECO:0000256" key="2">
    <source>
        <dbReference type="SAM" id="MobiDB-lite"/>
    </source>
</evidence>
<feature type="compositionally biased region" description="Polar residues" evidence="2">
    <location>
        <begin position="300"/>
        <end position="334"/>
    </location>
</feature>
<dbReference type="PROSITE" id="PS50157">
    <property type="entry name" value="ZINC_FINGER_C2H2_2"/>
    <property type="match status" value="1"/>
</dbReference>
<dbReference type="Proteomes" id="UP000612746">
    <property type="component" value="Unassembled WGS sequence"/>
</dbReference>
<keyword evidence="1" id="KW-0863">Zinc-finger</keyword>
<dbReference type="Gene3D" id="3.30.160.60">
    <property type="entry name" value="Classic Zinc Finger"/>
    <property type="match status" value="1"/>
</dbReference>
<keyword evidence="1" id="KW-0479">Metal-binding</keyword>
<feature type="domain" description="C2H2-type" evidence="3">
    <location>
        <begin position="83"/>
        <end position="111"/>
    </location>
</feature>
<feature type="non-terminal residue" evidence="5">
    <location>
        <position position="1216"/>
    </location>
</feature>
<evidence type="ECO:0000256" key="1">
    <source>
        <dbReference type="PROSITE-ProRule" id="PRU00042"/>
    </source>
</evidence>
<keyword evidence="1" id="KW-0862">Zinc</keyword>
<evidence type="ECO:0000313" key="6">
    <source>
        <dbReference type="Proteomes" id="UP000612746"/>
    </source>
</evidence>
<dbReference type="InterPro" id="IPR013087">
    <property type="entry name" value="Znf_C2H2_type"/>
</dbReference>
<dbReference type="SMART" id="SM00355">
    <property type="entry name" value="ZnF_C2H2"/>
    <property type="match status" value="4"/>
</dbReference>
<dbReference type="PROSITE" id="PS00028">
    <property type="entry name" value="ZINC_FINGER_C2H2_1"/>
    <property type="match status" value="1"/>
</dbReference>